<proteinExistence type="predicted"/>
<reference evidence="8 9" key="1">
    <citation type="journal article" date="2014" name="Agronomy (Basel)">
        <title>A Draft Genome Sequence for Ensete ventricosum, the Drought-Tolerant Tree Against Hunger.</title>
        <authorList>
            <person name="Harrison J."/>
            <person name="Moore K.A."/>
            <person name="Paszkiewicz K."/>
            <person name="Jones T."/>
            <person name="Grant M."/>
            <person name="Ambacheew D."/>
            <person name="Muzemil S."/>
            <person name="Studholme D.J."/>
        </authorList>
    </citation>
    <scope>NUCLEOTIDE SEQUENCE [LARGE SCALE GENOMIC DNA]</scope>
</reference>
<protein>
    <recommendedName>
        <fullName evidence="7">BZIP domain-containing protein</fullName>
    </recommendedName>
</protein>
<feature type="region of interest" description="Disordered" evidence="6">
    <location>
        <begin position="1"/>
        <end position="54"/>
    </location>
</feature>
<keyword evidence="4" id="KW-0804">Transcription</keyword>
<evidence type="ECO:0000256" key="6">
    <source>
        <dbReference type="SAM" id="MobiDB-lite"/>
    </source>
</evidence>
<dbReference type="AlphaFoldDB" id="A0A427A2U3"/>
<dbReference type="EMBL" id="AMZH03003968">
    <property type="protein sequence ID" value="RRT70565.1"/>
    <property type="molecule type" value="Genomic_DNA"/>
</dbReference>
<sequence length="185" mass="20489">MASPGGTSSGSSLLQSSGSDQDLQAAAAAEQKKRQRMKSNRESARRSRIRKQKHLDDLTAEANQLRQENSRLLTSLFLTTQHHVAVEAENSVLSTRMLELTDRLQSLDEILLCFSGCTDVVRADARLALTRAWHVMLLLLAMSDERRPTGSGGATSEVAIAGSREHHHGASLSEMLRRSGWWLRR</sequence>
<dbReference type="PANTHER" id="PTHR45764">
    <property type="entry name" value="BZIP TRANSCRIPTION FACTOR 44"/>
    <property type="match status" value="1"/>
</dbReference>
<evidence type="ECO:0000256" key="3">
    <source>
        <dbReference type="ARBA" id="ARBA00023125"/>
    </source>
</evidence>
<dbReference type="CDD" id="cd14702">
    <property type="entry name" value="bZIP_plant_GBF1"/>
    <property type="match status" value="1"/>
</dbReference>
<dbReference type="GO" id="GO:0005634">
    <property type="term" value="C:nucleus"/>
    <property type="evidence" value="ECO:0007669"/>
    <property type="project" value="UniProtKB-SubCell"/>
</dbReference>
<evidence type="ECO:0000256" key="5">
    <source>
        <dbReference type="ARBA" id="ARBA00023242"/>
    </source>
</evidence>
<keyword evidence="2" id="KW-0805">Transcription regulation</keyword>
<dbReference type="InterPro" id="IPR045314">
    <property type="entry name" value="bZIP_plant_GBF1"/>
</dbReference>
<keyword evidence="5" id="KW-0539">Nucleus</keyword>
<dbReference type="GO" id="GO:0000976">
    <property type="term" value="F:transcription cis-regulatory region binding"/>
    <property type="evidence" value="ECO:0007669"/>
    <property type="project" value="TreeGrafter"/>
</dbReference>
<dbReference type="Proteomes" id="UP000287651">
    <property type="component" value="Unassembled WGS sequence"/>
</dbReference>
<dbReference type="PROSITE" id="PS50217">
    <property type="entry name" value="BZIP"/>
    <property type="match status" value="1"/>
</dbReference>
<feature type="domain" description="BZIP" evidence="7">
    <location>
        <begin position="30"/>
        <end position="76"/>
    </location>
</feature>
<evidence type="ECO:0000313" key="9">
    <source>
        <dbReference type="Proteomes" id="UP000287651"/>
    </source>
</evidence>
<comment type="caution">
    <text evidence="8">The sequence shown here is derived from an EMBL/GenBank/DDBJ whole genome shotgun (WGS) entry which is preliminary data.</text>
</comment>
<dbReference type="GO" id="GO:0003700">
    <property type="term" value="F:DNA-binding transcription factor activity"/>
    <property type="evidence" value="ECO:0007669"/>
    <property type="project" value="InterPro"/>
</dbReference>
<dbReference type="PROSITE" id="PS00036">
    <property type="entry name" value="BZIP_BASIC"/>
    <property type="match status" value="1"/>
</dbReference>
<dbReference type="PANTHER" id="PTHR45764:SF76">
    <property type="entry name" value="OS02G0132500 PROTEIN"/>
    <property type="match status" value="1"/>
</dbReference>
<dbReference type="SUPFAM" id="SSF57959">
    <property type="entry name" value="Leucine zipper domain"/>
    <property type="match status" value="1"/>
</dbReference>
<accession>A0A427A2U3</accession>
<evidence type="ECO:0000259" key="7">
    <source>
        <dbReference type="PROSITE" id="PS50217"/>
    </source>
</evidence>
<organism evidence="8 9">
    <name type="scientific">Ensete ventricosum</name>
    <name type="common">Abyssinian banana</name>
    <name type="synonym">Musa ensete</name>
    <dbReference type="NCBI Taxonomy" id="4639"/>
    <lineage>
        <taxon>Eukaryota</taxon>
        <taxon>Viridiplantae</taxon>
        <taxon>Streptophyta</taxon>
        <taxon>Embryophyta</taxon>
        <taxon>Tracheophyta</taxon>
        <taxon>Spermatophyta</taxon>
        <taxon>Magnoliopsida</taxon>
        <taxon>Liliopsida</taxon>
        <taxon>Zingiberales</taxon>
        <taxon>Musaceae</taxon>
        <taxon>Ensete</taxon>
    </lineage>
</organism>
<evidence type="ECO:0000256" key="2">
    <source>
        <dbReference type="ARBA" id="ARBA00023015"/>
    </source>
</evidence>
<evidence type="ECO:0000256" key="4">
    <source>
        <dbReference type="ARBA" id="ARBA00023163"/>
    </source>
</evidence>
<keyword evidence="3" id="KW-0238">DNA-binding</keyword>
<evidence type="ECO:0000313" key="8">
    <source>
        <dbReference type="EMBL" id="RRT70565.1"/>
    </source>
</evidence>
<dbReference type="GO" id="GO:0045893">
    <property type="term" value="P:positive regulation of DNA-templated transcription"/>
    <property type="evidence" value="ECO:0007669"/>
    <property type="project" value="TreeGrafter"/>
</dbReference>
<dbReference type="FunFam" id="1.20.5.170:FF:000020">
    <property type="entry name" value="BZIP transcription factor"/>
    <property type="match status" value="1"/>
</dbReference>
<evidence type="ECO:0000256" key="1">
    <source>
        <dbReference type="ARBA" id="ARBA00004123"/>
    </source>
</evidence>
<dbReference type="InterPro" id="IPR004827">
    <property type="entry name" value="bZIP"/>
</dbReference>
<dbReference type="InterPro" id="IPR046347">
    <property type="entry name" value="bZIP_sf"/>
</dbReference>
<feature type="compositionally biased region" description="Low complexity" evidence="6">
    <location>
        <begin position="9"/>
        <end position="29"/>
    </location>
</feature>
<dbReference type="Pfam" id="PF00170">
    <property type="entry name" value="bZIP_1"/>
    <property type="match status" value="1"/>
</dbReference>
<dbReference type="GO" id="GO:0046982">
    <property type="term" value="F:protein heterodimerization activity"/>
    <property type="evidence" value="ECO:0007669"/>
    <property type="project" value="UniProtKB-ARBA"/>
</dbReference>
<gene>
    <name evidence="8" type="ORF">B296_00017744</name>
</gene>
<name>A0A427A2U3_ENSVE</name>
<comment type="subcellular location">
    <subcellularLocation>
        <location evidence="1">Nucleus</location>
    </subcellularLocation>
</comment>
<dbReference type="SMART" id="SM00338">
    <property type="entry name" value="BRLZ"/>
    <property type="match status" value="1"/>
</dbReference>
<dbReference type="Gene3D" id="1.20.5.170">
    <property type="match status" value="1"/>
</dbReference>